<reference evidence="1" key="1">
    <citation type="submission" date="2021-06" db="EMBL/GenBank/DDBJ databases">
        <authorList>
            <person name="Kallberg Y."/>
            <person name="Tangrot J."/>
            <person name="Rosling A."/>
        </authorList>
    </citation>
    <scope>NUCLEOTIDE SEQUENCE</scope>
    <source>
        <strain evidence="1">MA461A</strain>
    </source>
</reference>
<protein>
    <submittedName>
        <fullName evidence="1">3108_t:CDS:1</fullName>
    </submittedName>
</protein>
<feature type="non-terminal residue" evidence="1">
    <location>
        <position position="368"/>
    </location>
</feature>
<name>A0ACA9P9N6_9GLOM</name>
<keyword evidence="2" id="KW-1185">Reference proteome</keyword>
<accession>A0ACA9P9N6</accession>
<comment type="caution">
    <text evidence="1">The sequence shown here is derived from an EMBL/GenBank/DDBJ whole genome shotgun (WGS) entry which is preliminary data.</text>
</comment>
<dbReference type="EMBL" id="CAJVQC010018139">
    <property type="protein sequence ID" value="CAG8690994.1"/>
    <property type="molecule type" value="Genomic_DNA"/>
</dbReference>
<gene>
    <name evidence="1" type="ORF">RPERSI_LOCUS9548</name>
</gene>
<dbReference type="Proteomes" id="UP000789920">
    <property type="component" value="Unassembled WGS sequence"/>
</dbReference>
<evidence type="ECO:0000313" key="2">
    <source>
        <dbReference type="Proteomes" id="UP000789920"/>
    </source>
</evidence>
<proteinExistence type="predicted"/>
<organism evidence="1 2">
    <name type="scientific">Racocetra persica</name>
    <dbReference type="NCBI Taxonomy" id="160502"/>
    <lineage>
        <taxon>Eukaryota</taxon>
        <taxon>Fungi</taxon>
        <taxon>Fungi incertae sedis</taxon>
        <taxon>Mucoromycota</taxon>
        <taxon>Glomeromycotina</taxon>
        <taxon>Glomeromycetes</taxon>
        <taxon>Diversisporales</taxon>
        <taxon>Gigasporaceae</taxon>
        <taxon>Racocetra</taxon>
    </lineage>
</organism>
<sequence length="368" mass="41838">MSVVGWTKLTLNELRDLCLSCGLDTLGNKDELGERLNTHFDKKKGKLPLNLNDADIEGDFVSKNEESLELESYLGSEYNFRKQAGSTSGISHLRNKDPSKKNNQHVAEEGKRVIKKMDAVPVDVFLSALNNIERKIDYNFEALQDQHFKETEQKSLLSKAWPRVKLEKPYDKYEYDFLIGVGKQLDKAIGRLSEYDQKEFIAIREEIESCAVTLQLVNDRGWKVALQVVGGNDKMMQKYKDQIGMVTSALPSIGANTWNYSRKFFKRNYRKSQIKRKYRVESASTSSESESEERNANKIELERGQCRAIGSGKDSSNFISSVLTPKNQALAGNFGLVKVWSTALVKRGYAFSSKTKSEAVSDYYRTDR</sequence>
<evidence type="ECO:0000313" key="1">
    <source>
        <dbReference type="EMBL" id="CAG8690994.1"/>
    </source>
</evidence>